<dbReference type="Proteomes" id="UP000475214">
    <property type="component" value="Unassembled WGS sequence"/>
</dbReference>
<dbReference type="Pfam" id="PF20181">
    <property type="entry name" value="DUF6544"/>
    <property type="match status" value="1"/>
</dbReference>
<evidence type="ECO:0000313" key="2">
    <source>
        <dbReference type="Proteomes" id="UP000475214"/>
    </source>
</evidence>
<proteinExistence type="predicted"/>
<evidence type="ECO:0000313" key="1">
    <source>
        <dbReference type="EMBL" id="NEE00601.1"/>
    </source>
</evidence>
<reference evidence="1 2" key="1">
    <citation type="submission" date="2020-02" db="EMBL/GenBank/DDBJ databases">
        <authorList>
            <person name="Li X.-J."/>
            <person name="Han X.-M."/>
        </authorList>
    </citation>
    <scope>NUCLEOTIDE SEQUENCE [LARGE SCALE GENOMIC DNA]</scope>
    <source>
        <strain evidence="1 2">CCTCC AB 2017055</strain>
    </source>
</reference>
<name>A0A6L9S768_9ACTN</name>
<comment type="caution">
    <text evidence="1">The sequence shown here is derived from an EMBL/GenBank/DDBJ whole genome shotgun (WGS) entry which is preliminary data.</text>
</comment>
<keyword evidence="2" id="KW-1185">Reference proteome</keyword>
<gene>
    <name evidence="1" type="ORF">G1H10_10520</name>
</gene>
<sequence length="281" mass="30606">MITRRAATLAIGGAVGATIAGARVRPRAAAAVGPTRDRGLVQLADGLPTRLTRHLDPDGDGLVPRMDTIALWARPQLRLGRRMPWLWARMLTRHRVGVDFVSDIAPTWAGRTVLDVVDAYVGGHGMAGPIRRPAVGAGIDQGANLFLWAEATLIPSVFTAGSPVKVVDDAWRTVQLTIPAGDATDTALLHFADDDHPSRFSALRYKGAGGRLVWWHVDMRRWWLTDGIMLPGRIDVTWEDEGRPWFRMDVDGFAANVDVGHRLDAVAATIRTVRGQRGLPG</sequence>
<dbReference type="InterPro" id="IPR046674">
    <property type="entry name" value="DUF6544"/>
</dbReference>
<dbReference type="RefSeq" id="WP_163736604.1">
    <property type="nucleotide sequence ID" value="NZ_JAAGOA010000006.1"/>
</dbReference>
<accession>A0A6L9S768</accession>
<dbReference type="AlphaFoldDB" id="A0A6L9S768"/>
<protein>
    <submittedName>
        <fullName evidence="1">Uncharacterized protein</fullName>
    </submittedName>
</protein>
<organism evidence="1 2">
    <name type="scientific">Phytoactinopolyspora halotolerans</name>
    <dbReference type="NCBI Taxonomy" id="1981512"/>
    <lineage>
        <taxon>Bacteria</taxon>
        <taxon>Bacillati</taxon>
        <taxon>Actinomycetota</taxon>
        <taxon>Actinomycetes</taxon>
        <taxon>Jiangellales</taxon>
        <taxon>Jiangellaceae</taxon>
        <taxon>Phytoactinopolyspora</taxon>
    </lineage>
</organism>
<dbReference type="EMBL" id="JAAGOA010000006">
    <property type="protein sequence ID" value="NEE00601.1"/>
    <property type="molecule type" value="Genomic_DNA"/>
</dbReference>